<dbReference type="Proteomes" id="UP000634229">
    <property type="component" value="Unassembled WGS sequence"/>
</dbReference>
<dbReference type="EMBL" id="JAERRF010000017">
    <property type="protein sequence ID" value="MBL1100149.1"/>
    <property type="molecule type" value="Genomic_DNA"/>
</dbReference>
<feature type="domain" description="DUF7426" evidence="2">
    <location>
        <begin position="6"/>
        <end position="138"/>
    </location>
</feature>
<dbReference type="InterPro" id="IPR055849">
    <property type="entry name" value="DUF7426"/>
</dbReference>
<accession>A0ABS1NJG5</accession>
<evidence type="ECO:0000259" key="2">
    <source>
        <dbReference type="Pfam" id="PF24201"/>
    </source>
</evidence>
<evidence type="ECO:0000256" key="1">
    <source>
        <dbReference type="SAM" id="MobiDB-lite"/>
    </source>
</evidence>
<feature type="region of interest" description="Disordered" evidence="1">
    <location>
        <begin position="116"/>
        <end position="167"/>
    </location>
</feature>
<evidence type="ECO:0000313" key="3">
    <source>
        <dbReference type="EMBL" id="MBL1100149.1"/>
    </source>
</evidence>
<feature type="compositionally biased region" description="Basic residues" evidence="1">
    <location>
        <begin position="157"/>
        <end position="167"/>
    </location>
</feature>
<evidence type="ECO:0000313" key="4">
    <source>
        <dbReference type="Proteomes" id="UP000634229"/>
    </source>
</evidence>
<organism evidence="3 4">
    <name type="scientific">Streptomyces coffeae</name>
    <dbReference type="NCBI Taxonomy" id="621382"/>
    <lineage>
        <taxon>Bacteria</taxon>
        <taxon>Bacillati</taxon>
        <taxon>Actinomycetota</taxon>
        <taxon>Actinomycetes</taxon>
        <taxon>Kitasatosporales</taxon>
        <taxon>Streptomycetaceae</taxon>
        <taxon>Streptomyces</taxon>
    </lineage>
</organism>
<protein>
    <recommendedName>
        <fullName evidence="2">DUF7426 domain-containing protein</fullName>
    </recommendedName>
</protein>
<name>A0ABS1NJG5_9ACTN</name>
<sequence length="167" mass="18096">MAARFEALDELFDDALELPIQGKTYRIPSPSAEDGLRVQRITTLAARLVQGGEAIDTTLLDDDEERDLLQLCLGPVFEQLREDGVNWSHLRHAGLTAMFWIVSGIDTAEQYWKAAGDPSQLAPNRAERRAKAKKNGSAAVSATKRRGSTSGTSGRKGSGKGRKAATT</sequence>
<keyword evidence="4" id="KW-1185">Reference proteome</keyword>
<comment type="caution">
    <text evidence="3">The sequence shown here is derived from an EMBL/GenBank/DDBJ whole genome shotgun (WGS) entry which is preliminary data.</text>
</comment>
<dbReference type="Pfam" id="PF24201">
    <property type="entry name" value="DUF7426"/>
    <property type="match status" value="1"/>
</dbReference>
<reference evidence="3 4" key="1">
    <citation type="submission" date="2021-01" db="EMBL/GenBank/DDBJ databases">
        <title>WGS of actinomycetes isolated from Thailand.</title>
        <authorList>
            <person name="Thawai C."/>
        </authorList>
    </citation>
    <scope>NUCLEOTIDE SEQUENCE [LARGE SCALE GENOMIC DNA]</scope>
    <source>
        <strain evidence="3 4">CA1R205</strain>
    </source>
</reference>
<dbReference type="RefSeq" id="WP_201877830.1">
    <property type="nucleotide sequence ID" value="NZ_JAERRF010000017.1"/>
</dbReference>
<proteinExistence type="predicted"/>
<gene>
    <name evidence="3" type="ORF">JK363_26445</name>
</gene>